<dbReference type="InterPro" id="IPR003660">
    <property type="entry name" value="HAMP_dom"/>
</dbReference>
<dbReference type="Pfam" id="PF00015">
    <property type="entry name" value="MCPsignal"/>
    <property type="match status" value="1"/>
</dbReference>
<feature type="region of interest" description="Disordered" evidence="7">
    <location>
        <begin position="279"/>
        <end position="314"/>
    </location>
</feature>
<feature type="transmembrane region" description="Helical" evidence="8">
    <location>
        <begin position="20"/>
        <end position="43"/>
    </location>
</feature>
<dbReference type="SUPFAM" id="SSF58104">
    <property type="entry name" value="Methyl-accepting chemotaxis protein (MCP) signaling domain"/>
    <property type="match status" value="1"/>
</dbReference>
<keyword evidence="12" id="KW-1185">Reference proteome</keyword>
<reference evidence="11 12" key="1">
    <citation type="journal article" date="2015" name="Int. J. Syst. Evol. Microbiol.">
        <title>Sporolactobacillus shoreae sp. nov. and Sporolactobacillus spathodeae sp. nov., two spore-forming lactic acid bacteria isolated from tree barks in Thailand.</title>
        <authorList>
            <person name="Thamacharoensuk T."/>
            <person name="Kitahara M."/>
            <person name="Ohkuma M."/>
            <person name="Thongchul N."/>
            <person name="Tanasupawat S."/>
        </authorList>
    </citation>
    <scope>NUCLEOTIDE SEQUENCE [LARGE SCALE GENOMIC DNA]</scope>
    <source>
        <strain evidence="11 12">BK92</strain>
    </source>
</reference>
<organism evidence="11 12">
    <name type="scientific">Sporolactobacillus shoreae</name>
    <dbReference type="NCBI Taxonomy" id="1465501"/>
    <lineage>
        <taxon>Bacteria</taxon>
        <taxon>Bacillati</taxon>
        <taxon>Bacillota</taxon>
        <taxon>Bacilli</taxon>
        <taxon>Bacillales</taxon>
        <taxon>Sporolactobacillaceae</taxon>
        <taxon>Sporolactobacillus</taxon>
    </lineage>
</organism>
<dbReference type="InterPro" id="IPR004089">
    <property type="entry name" value="MCPsignal_dom"/>
</dbReference>
<evidence type="ECO:0000259" key="9">
    <source>
        <dbReference type="PROSITE" id="PS50111"/>
    </source>
</evidence>
<evidence type="ECO:0000256" key="3">
    <source>
        <dbReference type="ARBA" id="ARBA00023136"/>
    </source>
</evidence>
<dbReference type="PROSITE" id="PS50111">
    <property type="entry name" value="CHEMOTAXIS_TRANSDUC_2"/>
    <property type="match status" value="1"/>
</dbReference>
<comment type="caution">
    <text evidence="11">The sequence shown here is derived from an EMBL/GenBank/DDBJ whole genome shotgun (WGS) entry which is preliminary data.</text>
</comment>
<comment type="similarity">
    <text evidence="5">Belongs to the methyl-accepting chemotaxis (MCP) protein family.</text>
</comment>
<evidence type="ECO:0000256" key="7">
    <source>
        <dbReference type="SAM" id="MobiDB-lite"/>
    </source>
</evidence>
<keyword evidence="4 6" id="KW-0807">Transducer</keyword>
<keyword evidence="8" id="KW-1133">Transmembrane helix</keyword>
<dbReference type="CDD" id="cd06225">
    <property type="entry name" value="HAMP"/>
    <property type="match status" value="1"/>
</dbReference>
<evidence type="ECO:0000256" key="8">
    <source>
        <dbReference type="SAM" id="Phobius"/>
    </source>
</evidence>
<evidence type="ECO:0000313" key="11">
    <source>
        <dbReference type="EMBL" id="TGA97050.1"/>
    </source>
</evidence>
<keyword evidence="8" id="KW-0812">Transmembrane</keyword>
<evidence type="ECO:0000313" key="12">
    <source>
        <dbReference type="Proteomes" id="UP000298347"/>
    </source>
</evidence>
<keyword evidence="3 8" id="KW-0472">Membrane</keyword>
<feature type="domain" description="HAMP" evidence="10">
    <location>
        <begin position="215"/>
        <end position="268"/>
    </location>
</feature>
<name>A0A4Z0GMQ8_9BACL</name>
<feature type="transmembrane region" description="Helical" evidence="8">
    <location>
        <begin position="190"/>
        <end position="213"/>
    </location>
</feature>
<evidence type="ECO:0000256" key="1">
    <source>
        <dbReference type="ARBA" id="ARBA00004236"/>
    </source>
</evidence>
<dbReference type="GO" id="GO:0007165">
    <property type="term" value="P:signal transduction"/>
    <property type="evidence" value="ECO:0007669"/>
    <property type="project" value="UniProtKB-KW"/>
</dbReference>
<evidence type="ECO:0000259" key="10">
    <source>
        <dbReference type="PROSITE" id="PS50885"/>
    </source>
</evidence>
<keyword evidence="2" id="KW-1003">Cell membrane</keyword>
<evidence type="ECO:0000256" key="6">
    <source>
        <dbReference type="PROSITE-ProRule" id="PRU00284"/>
    </source>
</evidence>
<comment type="subcellular location">
    <subcellularLocation>
        <location evidence="1">Cell membrane</location>
    </subcellularLocation>
</comment>
<dbReference type="AlphaFoldDB" id="A0A4Z0GMQ8"/>
<evidence type="ECO:0000256" key="2">
    <source>
        <dbReference type="ARBA" id="ARBA00022475"/>
    </source>
</evidence>
<dbReference type="PANTHER" id="PTHR32089">
    <property type="entry name" value="METHYL-ACCEPTING CHEMOTAXIS PROTEIN MCPB"/>
    <property type="match status" value="1"/>
</dbReference>
<dbReference type="OrthoDB" id="358716at2"/>
<proteinExistence type="inferred from homology"/>
<dbReference type="Proteomes" id="UP000298347">
    <property type="component" value="Unassembled WGS sequence"/>
</dbReference>
<dbReference type="SMART" id="SM00283">
    <property type="entry name" value="MA"/>
    <property type="match status" value="1"/>
</dbReference>
<evidence type="ECO:0000256" key="5">
    <source>
        <dbReference type="ARBA" id="ARBA00029447"/>
    </source>
</evidence>
<dbReference type="Gene3D" id="6.10.340.10">
    <property type="match status" value="1"/>
</dbReference>
<evidence type="ECO:0000256" key="4">
    <source>
        <dbReference type="ARBA" id="ARBA00023224"/>
    </source>
</evidence>
<dbReference type="GO" id="GO:0004888">
    <property type="term" value="F:transmembrane signaling receptor activity"/>
    <property type="evidence" value="ECO:0007669"/>
    <property type="project" value="InterPro"/>
</dbReference>
<dbReference type="GO" id="GO:0006935">
    <property type="term" value="P:chemotaxis"/>
    <property type="evidence" value="ECO:0007669"/>
    <property type="project" value="InterPro"/>
</dbReference>
<dbReference type="GO" id="GO:0005886">
    <property type="term" value="C:plasma membrane"/>
    <property type="evidence" value="ECO:0007669"/>
    <property type="project" value="UniProtKB-SubCell"/>
</dbReference>
<gene>
    <name evidence="11" type="ORF">E4665_13505</name>
</gene>
<feature type="compositionally biased region" description="Polar residues" evidence="7">
    <location>
        <begin position="279"/>
        <end position="299"/>
    </location>
</feature>
<dbReference type="PROSITE" id="PS50885">
    <property type="entry name" value="HAMP"/>
    <property type="match status" value="1"/>
</dbReference>
<dbReference type="RefSeq" id="WP_135349319.1">
    <property type="nucleotide sequence ID" value="NZ_SRJD01000017.1"/>
</dbReference>
<feature type="domain" description="Methyl-accepting transducer" evidence="9">
    <location>
        <begin position="287"/>
        <end position="544"/>
    </location>
</feature>
<dbReference type="Pfam" id="PF00672">
    <property type="entry name" value="HAMP"/>
    <property type="match status" value="1"/>
</dbReference>
<dbReference type="EMBL" id="SRJD01000017">
    <property type="protein sequence ID" value="TGA97050.1"/>
    <property type="molecule type" value="Genomic_DNA"/>
</dbReference>
<dbReference type="Gene3D" id="1.10.287.950">
    <property type="entry name" value="Methyl-accepting chemotaxis protein"/>
    <property type="match status" value="1"/>
</dbReference>
<dbReference type="InterPro" id="IPR004090">
    <property type="entry name" value="Chemotax_Me-accpt_rcpt"/>
</dbReference>
<protein>
    <submittedName>
        <fullName evidence="11">Methyl-accepting chemotaxis protein</fullName>
    </submittedName>
</protein>
<dbReference type="PANTHER" id="PTHR32089:SF114">
    <property type="entry name" value="METHYL-ACCEPTING CHEMOTAXIS PROTEIN MCPB"/>
    <property type="match status" value="1"/>
</dbReference>
<accession>A0A4Z0GMQ8</accession>
<sequence>MQLRLRDRFQWQNLKIHQKYLMSLLVVLVMTLASVVLATSLLMQAMQKVDGAGTEGNRVVQITEIGSLFRSKDSRVVDYLLNPGDAAVSKYTADQQTLTRMERQVQPYMKTQSQVDLFNRIMRNDSMTYNLFQNELVPAVTMNDMKKARSIRIEQNQIQDDTMKRIQSLRIEVLNQERSAVESARAQIRWSIIFLILSLVVSVAVSGCITYLIHRKIRQSFDRVLKMTDRIASGDLRDSENTIRGRDEIGLIAQAIVHMKKNLLSMTLTIARLSNTSRENSHQLTQSVQKVTSNSSSVKESMAELSAGTEDQAKNASKISDMASSFMNSVFNEAAHARSINELSTSALEATLKGRTIIESSISHMDKINISVQNSMDKMTRLDDRMKNISTLISLIEGIAGETNLLALNASIEAARAGEKGKGFTVIADSIRKLSDQTAQSVKQIAGMMKEIRTESGDVHNALVNSFDQVKSGSEQITITGRQFTHIDTQMKQVGEKIKSMSARLQEISGIGQNMIHSIESIAAVSEESAATVNDVTESMENVNETMLSFSNEAESMAQESKKLDEMMKQFKLNDSPAV</sequence>
<dbReference type="PRINTS" id="PR00260">
    <property type="entry name" value="CHEMTRNSDUCR"/>
</dbReference>